<dbReference type="InterPro" id="IPR003736">
    <property type="entry name" value="PAAI_dom"/>
</dbReference>
<gene>
    <name evidence="4" type="ORF">CC1G_08843</name>
</gene>
<dbReference type="PANTHER" id="PTHR21660:SF1">
    <property type="entry name" value="ACYL-COENZYME A THIOESTERASE 13"/>
    <property type="match status" value="1"/>
</dbReference>
<keyword evidence="5" id="KW-1185">Reference proteome</keyword>
<dbReference type="OMA" id="SGVHSKM"/>
<sequence>MASTSVSRSPNSTAANKPSFQFDVSKVAGNASVEIKERIGNIKEFFSKFVPEQYRDTPFFGRAIQDRFEITEVSVLPKPDEPSKLEGRVVVELDVEEDMINGGGNIHGGCSAWLVDMCSSLAMSAVNLTKEGKDYPSVSQAINMIYHSPASVGDRLRLINTSMSMGKRTTSARTEIWNVTHHRLVASGTHVKMMPSPPPKANL</sequence>
<accession>A8P6A9</accession>
<dbReference type="InterPro" id="IPR006683">
    <property type="entry name" value="Thioestr_dom"/>
</dbReference>
<dbReference type="GO" id="GO:0047617">
    <property type="term" value="F:fatty acyl-CoA hydrolase activity"/>
    <property type="evidence" value="ECO:0007669"/>
    <property type="project" value="InterPro"/>
</dbReference>
<dbReference type="NCBIfam" id="TIGR00369">
    <property type="entry name" value="unchar_dom_1"/>
    <property type="match status" value="1"/>
</dbReference>
<name>A8P6A9_COPC7</name>
<dbReference type="InterPro" id="IPR029069">
    <property type="entry name" value="HotDog_dom_sf"/>
</dbReference>
<dbReference type="Gene3D" id="3.10.129.10">
    <property type="entry name" value="Hotdog Thioesterase"/>
    <property type="match status" value="1"/>
</dbReference>
<proteinExistence type="inferred from homology"/>
<dbReference type="AlphaFoldDB" id="A8P6A9"/>
<dbReference type="RefSeq" id="XP_001839117.2">
    <property type="nucleotide sequence ID" value="XM_001839065.2"/>
</dbReference>
<dbReference type="Proteomes" id="UP000001861">
    <property type="component" value="Unassembled WGS sequence"/>
</dbReference>
<reference evidence="4 5" key="1">
    <citation type="journal article" date="2010" name="Proc. Natl. Acad. Sci. U.S.A.">
        <title>Insights into evolution of multicellular fungi from the assembled chromosomes of the mushroom Coprinopsis cinerea (Coprinus cinereus).</title>
        <authorList>
            <person name="Stajich J.E."/>
            <person name="Wilke S.K."/>
            <person name="Ahren D."/>
            <person name="Au C.H."/>
            <person name="Birren B.W."/>
            <person name="Borodovsky M."/>
            <person name="Burns C."/>
            <person name="Canback B."/>
            <person name="Casselton L.A."/>
            <person name="Cheng C.K."/>
            <person name="Deng J."/>
            <person name="Dietrich F.S."/>
            <person name="Fargo D.C."/>
            <person name="Farman M.L."/>
            <person name="Gathman A.C."/>
            <person name="Goldberg J."/>
            <person name="Guigo R."/>
            <person name="Hoegger P.J."/>
            <person name="Hooker J.B."/>
            <person name="Huggins A."/>
            <person name="James T.Y."/>
            <person name="Kamada T."/>
            <person name="Kilaru S."/>
            <person name="Kodira C."/>
            <person name="Kues U."/>
            <person name="Kupfer D."/>
            <person name="Kwan H.S."/>
            <person name="Lomsadze A."/>
            <person name="Li W."/>
            <person name="Lilly W.W."/>
            <person name="Ma L.J."/>
            <person name="Mackey A.J."/>
            <person name="Manning G."/>
            <person name="Martin F."/>
            <person name="Muraguchi H."/>
            <person name="Natvig D.O."/>
            <person name="Palmerini H."/>
            <person name="Ramesh M.A."/>
            <person name="Rehmeyer C.J."/>
            <person name="Roe B.A."/>
            <person name="Shenoy N."/>
            <person name="Stanke M."/>
            <person name="Ter-Hovhannisyan V."/>
            <person name="Tunlid A."/>
            <person name="Velagapudi R."/>
            <person name="Vision T.J."/>
            <person name="Zeng Q."/>
            <person name="Zolan M.E."/>
            <person name="Pukkila P.J."/>
        </authorList>
    </citation>
    <scope>NUCLEOTIDE SEQUENCE [LARGE SCALE GENOMIC DNA]</scope>
    <source>
        <strain evidence="5">Okayama-7 / 130 / ATCC MYA-4618 / FGSC 9003</strain>
    </source>
</reference>
<dbReference type="OrthoDB" id="2831072at2759"/>
<organism evidence="4 5">
    <name type="scientific">Coprinopsis cinerea (strain Okayama-7 / 130 / ATCC MYA-4618 / FGSC 9003)</name>
    <name type="common">Inky cap fungus</name>
    <name type="synonym">Hormographiella aspergillata</name>
    <dbReference type="NCBI Taxonomy" id="240176"/>
    <lineage>
        <taxon>Eukaryota</taxon>
        <taxon>Fungi</taxon>
        <taxon>Dikarya</taxon>
        <taxon>Basidiomycota</taxon>
        <taxon>Agaricomycotina</taxon>
        <taxon>Agaricomycetes</taxon>
        <taxon>Agaricomycetidae</taxon>
        <taxon>Agaricales</taxon>
        <taxon>Agaricineae</taxon>
        <taxon>Psathyrellaceae</taxon>
        <taxon>Coprinopsis</taxon>
    </lineage>
</organism>
<protein>
    <recommendedName>
        <fullName evidence="3">Thioesterase domain-containing protein</fullName>
    </recommendedName>
</protein>
<dbReference type="SUPFAM" id="SSF54637">
    <property type="entry name" value="Thioesterase/thiol ester dehydrase-isomerase"/>
    <property type="match status" value="1"/>
</dbReference>
<dbReference type="KEGG" id="cci:CC1G_08843"/>
<dbReference type="eggNOG" id="KOG3328">
    <property type="taxonomic scope" value="Eukaryota"/>
</dbReference>
<feature type="domain" description="Thioesterase" evidence="3">
    <location>
        <begin position="103"/>
        <end position="181"/>
    </location>
</feature>
<evidence type="ECO:0000313" key="4">
    <source>
        <dbReference type="EMBL" id="EAU82686.2"/>
    </source>
</evidence>
<evidence type="ECO:0000256" key="2">
    <source>
        <dbReference type="ARBA" id="ARBA00022801"/>
    </source>
</evidence>
<dbReference type="EMBL" id="AACS02000005">
    <property type="protein sequence ID" value="EAU82686.2"/>
    <property type="molecule type" value="Genomic_DNA"/>
</dbReference>
<evidence type="ECO:0000259" key="3">
    <source>
        <dbReference type="Pfam" id="PF03061"/>
    </source>
</evidence>
<dbReference type="VEuPathDB" id="FungiDB:CC1G_08843"/>
<dbReference type="PANTHER" id="PTHR21660">
    <property type="entry name" value="THIOESTERASE SUPERFAMILY MEMBER-RELATED"/>
    <property type="match status" value="1"/>
</dbReference>
<comment type="similarity">
    <text evidence="1">Belongs to the thioesterase PaaI family.</text>
</comment>
<dbReference type="InterPro" id="IPR039298">
    <property type="entry name" value="ACOT13"/>
</dbReference>
<comment type="caution">
    <text evidence="4">The sequence shown here is derived from an EMBL/GenBank/DDBJ whole genome shotgun (WGS) entry which is preliminary data.</text>
</comment>
<dbReference type="InParanoid" id="A8P6A9"/>
<evidence type="ECO:0000256" key="1">
    <source>
        <dbReference type="ARBA" id="ARBA00008324"/>
    </source>
</evidence>
<evidence type="ECO:0000313" key="5">
    <source>
        <dbReference type="Proteomes" id="UP000001861"/>
    </source>
</evidence>
<keyword evidence="2" id="KW-0378">Hydrolase</keyword>
<dbReference type="Pfam" id="PF03061">
    <property type="entry name" value="4HBT"/>
    <property type="match status" value="1"/>
</dbReference>
<dbReference type="HOGENOM" id="CLU_085799_2_0_1"/>
<dbReference type="GeneID" id="6015723"/>